<dbReference type="InterPro" id="IPR036237">
    <property type="entry name" value="Xyl_isomerase-like_sf"/>
</dbReference>
<gene>
    <name evidence="3" type="ORF">VB798_15430</name>
</gene>
<dbReference type="GO" id="GO:0016853">
    <property type="term" value="F:isomerase activity"/>
    <property type="evidence" value="ECO:0007669"/>
    <property type="project" value="UniProtKB-KW"/>
</dbReference>
<keyword evidence="4" id="KW-1185">Reference proteome</keyword>
<feature type="domain" description="Xylose isomerase-like TIM barrel" evidence="2">
    <location>
        <begin position="79"/>
        <end position="281"/>
    </location>
</feature>
<protein>
    <submittedName>
        <fullName evidence="3">Sugar phosphate isomerase/epimerase</fullName>
    </submittedName>
</protein>
<evidence type="ECO:0000256" key="1">
    <source>
        <dbReference type="SAM" id="SignalP"/>
    </source>
</evidence>
<dbReference type="Proteomes" id="UP001302222">
    <property type="component" value="Unassembled WGS sequence"/>
</dbReference>
<dbReference type="Gene3D" id="3.20.20.150">
    <property type="entry name" value="Divalent-metal-dependent TIM barrel enzymes"/>
    <property type="match status" value="1"/>
</dbReference>
<organism evidence="3 4">
    <name type="scientific">Arcicella lustrica</name>
    <dbReference type="NCBI Taxonomy" id="2984196"/>
    <lineage>
        <taxon>Bacteria</taxon>
        <taxon>Pseudomonadati</taxon>
        <taxon>Bacteroidota</taxon>
        <taxon>Cytophagia</taxon>
        <taxon>Cytophagales</taxon>
        <taxon>Flectobacillaceae</taxon>
        <taxon>Arcicella</taxon>
    </lineage>
</organism>
<dbReference type="RefSeq" id="WP_323259889.1">
    <property type="nucleotide sequence ID" value="NZ_JAYGIM010000011.1"/>
</dbReference>
<feature type="chain" id="PRO_5047180612" evidence="1">
    <location>
        <begin position="27"/>
        <end position="307"/>
    </location>
</feature>
<evidence type="ECO:0000313" key="4">
    <source>
        <dbReference type="Proteomes" id="UP001302222"/>
    </source>
</evidence>
<comment type="caution">
    <text evidence="3">The sequence shown here is derived from an EMBL/GenBank/DDBJ whole genome shotgun (WGS) entry which is preliminary data.</text>
</comment>
<feature type="signal peptide" evidence="1">
    <location>
        <begin position="1"/>
        <end position="26"/>
    </location>
</feature>
<dbReference type="InterPro" id="IPR013022">
    <property type="entry name" value="Xyl_isomerase-like_TIM-brl"/>
</dbReference>
<evidence type="ECO:0000313" key="3">
    <source>
        <dbReference type="EMBL" id="MEA5427984.1"/>
    </source>
</evidence>
<accession>A0ABU5SL07</accession>
<keyword evidence="1" id="KW-0732">Signal</keyword>
<dbReference type="PANTHER" id="PTHR12110">
    <property type="entry name" value="HYDROXYPYRUVATE ISOMERASE"/>
    <property type="match status" value="1"/>
</dbReference>
<proteinExistence type="predicted"/>
<evidence type="ECO:0000259" key="2">
    <source>
        <dbReference type="Pfam" id="PF01261"/>
    </source>
</evidence>
<reference evidence="3 4" key="1">
    <citation type="submission" date="2023-12" db="EMBL/GenBank/DDBJ databases">
        <title>Novel species of the genus Arcicella isolated from rivers.</title>
        <authorList>
            <person name="Lu H."/>
        </authorList>
    </citation>
    <scope>NUCLEOTIDE SEQUENCE [LARGE SCALE GENOMIC DNA]</scope>
    <source>
        <strain evidence="3 4">DC25W</strain>
    </source>
</reference>
<name>A0ABU5SL07_9BACT</name>
<keyword evidence="3" id="KW-0413">Isomerase</keyword>
<dbReference type="InterPro" id="IPR050312">
    <property type="entry name" value="IolE/XylAMocC-like"/>
</dbReference>
<sequence length="307" mass="34568">MKKNVLNRRNFLAFIPAISIASTALAKRSYHHLPISCNSYNWITFYNRAHKKWGDTLEQNFSEFVKTGIKAYEPNIESPAMAQQLIPVLNKYGIALPSIYVNSVLHEKEAIKTSINAIIAIADVVKNYGTKIIVTNPSPIKWGSNELKNDTQLNLQAQAMETLGKELRQRGLTLAYHTHDVELKAGAREFHHILLNTTPQNVSFCFDVHWVYRGSDNSEVAVFDVLKLYGKRIAELHVRQSIGGVWAETFTAQGDIDYTRLAKELTKMNIHPHIVIEQCLEPNSPNTMDVVSAHIKGLSAVKETFLG</sequence>
<dbReference type="EMBL" id="JAYGIM010000011">
    <property type="protein sequence ID" value="MEA5427984.1"/>
    <property type="molecule type" value="Genomic_DNA"/>
</dbReference>
<dbReference type="PANTHER" id="PTHR12110:SF41">
    <property type="entry name" value="INOSOSE DEHYDRATASE"/>
    <property type="match status" value="1"/>
</dbReference>
<dbReference type="Pfam" id="PF01261">
    <property type="entry name" value="AP_endonuc_2"/>
    <property type="match status" value="1"/>
</dbReference>
<dbReference type="SUPFAM" id="SSF51658">
    <property type="entry name" value="Xylose isomerase-like"/>
    <property type="match status" value="1"/>
</dbReference>